<reference evidence="1" key="2">
    <citation type="submission" date="2020-11" db="EMBL/GenBank/DDBJ databases">
        <authorList>
            <person name="Thieme N."/>
            <person name="Liebl W."/>
            <person name="Zverlov V."/>
        </authorList>
    </citation>
    <scope>NUCLEOTIDE SEQUENCE</scope>
    <source>
        <strain evidence="1">NT08</strain>
    </source>
</reference>
<dbReference type="EMBL" id="JABSWW010000001">
    <property type="protein sequence ID" value="NRT90935.1"/>
    <property type="molecule type" value="Genomic_DNA"/>
</dbReference>
<gene>
    <name evidence="2" type="ORF">B0H41_004614</name>
    <name evidence="1" type="ORF">IS491_27000</name>
</gene>
<comment type="caution">
    <text evidence="1">The sequence shown here is derived from an EMBL/GenBank/DDBJ whole genome shotgun (WGS) entry which is preliminary data.</text>
</comment>
<dbReference type="AlphaFoldDB" id="A0AAE2RX79"/>
<sequence>MTPTEATRIKLRLLLNDKDKKSFTDDEIDMLLNEEDCVFCAASQGWILKATMYENSVGEITEYKTGEESYTSANIKDLVTVAYKNADRYKSMCVNQCGSIILGLDTEVNI</sequence>
<dbReference type="Proteomes" id="UP001193748">
    <property type="component" value="Unassembled WGS sequence"/>
</dbReference>
<evidence type="ECO:0000313" key="3">
    <source>
        <dbReference type="Proteomes" id="UP000631418"/>
    </source>
</evidence>
<dbReference type="Proteomes" id="UP000631418">
    <property type="component" value="Unassembled WGS sequence"/>
</dbReference>
<dbReference type="RefSeq" id="WP_011968968.1">
    <property type="nucleotide sequence ID" value="NZ_CP073279.1"/>
</dbReference>
<reference evidence="2" key="1">
    <citation type="submission" date="2020-05" db="EMBL/GenBank/DDBJ databases">
        <authorList>
            <person name="Brown S."/>
            <person name="Huntemann M."/>
            <person name="Clum A."/>
            <person name="Spunde A."/>
            <person name="Palaniappan K."/>
            <person name="Ritter S."/>
            <person name="Mikhailova N."/>
            <person name="Chen I.-M."/>
            <person name="Stamatis D."/>
            <person name="Reddy T."/>
            <person name="O'Malley R."/>
            <person name="Daum C."/>
            <person name="Shapiro N."/>
            <person name="Ivanova N."/>
            <person name="Kyrpides N."/>
            <person name="Woyke T."/>
        </authorList>
    </citation>
    <scope>NUCLEOTIDE SEQUENCE</scope>
    <source>
        <strain evidence="2">DJ080</strain>
    </source>
</reference>
<accession>A0AAE2RX79</accession>
<proteinExistence type="predicted"/>
<reference evidence="2" key="3">
    <citation type="journal article" date="2022" name="Nat. Biotechnol.">
        <title>Carbon-negative production of acetone and isopropanol by gas fermentation at industrial pilot scale.</title>
        <authorList>
            <person name="Liew F.E."/>
            <person name="Nogle R."/>
            <person name="Abdalla T."/>
            <person name="Rasor B.J."/>
            <person name="Canter C."/>
            <person name="Jensen R.O."/>
            <person name="Wang L."/>
            <person name="Strutz J."/>
            <person name="Chirania P."/>
            <person name="De Tissera S."/>
            <person name="Mueller A.P."/>
            <person name="Ruan Z."/>
            <person name="Gao A."/>
            <person name="Tran L."/>
            <person name="Engle N.L."/>
            <person name="Bromley J.C."/>
            <person name="Daniell J."/>
            <person name="Conrado R."/>
            <person name="Tschaplinski T.J."/>
            <person name="Giannone R.J."/>
            <person name="Hettich R.L."/>
            <person name="Karim A.S."/>
            <person name="Simpson S.D."/>
            <person name="Brown S.D."/>
            <person name="Leang C."/>
            <person name="Jewett M.C."/>
            <person name="Kopke M."/>
        </authorList>
    </citation>
    <scope>NUCLEOTIDE SEQUENCE</scope>
    <source>
        <strain evidence="2">DJ080</strain>
    </source>
</reference>
<organism evidence="1 3">
    <name type="scientific">Clostridium beijerinckii</name>
    <name type="common">Clostridium MP</name>
    <dbReference type="NCBI Taxonomy" id="1520"/>
    <lineage>
        <taxon>Bacteria</taxon>
        <taxon>Bacillati</taxon>
        <taxon>Bacillota</taxon>
        <taxon>Clostridia</taxon>
        <taxon>Eubacteriales</taxon>
        <taxon>Clostridiaceae</taxon>
        <taxon>Clostridium</taxon>
    </lineage>
</organism>
<dbReference type="EMBL" id="JADOEF010000004">
    <property type="protein sequence ID" value="MBF7812241.1"/>
    <property type="molecule type" value="Genomic_DNA"/>
</dbReference>
<name>A0AAE2RX79_CLOBE</name>
<protein>
    <submittedName>
        <fullName evidence="1">Uncharacterized protein</fullName>
    </submittedName>
</protein>
<evidence type="ECO:0000313" key="2">
    <source>
        <dbReference type="EMBL" id="NRT90935.1"/>
    </source>
</evidence>
<evidence type="ECO:0000313" key="1">
    <source>
        <dbReference type="EMBL" id="MBF7812241.1"/>
    </source>
</evidence>
<dbReference type="OMA" id="YQYSTIT"/>